<dbReference type="GO" id="GO:0005737">
    <property type="term" value="C:cytoplasm"/>
    <property type="evidence" value="ECO:0007669"/>
    <property type="project" value="InterPro"/>
</dbReference>
<dbReference type="RefSeq" id="WP_092316863.1">
    <property type="nucleotide sequence ID" value="NZ_FOKY01000001.1"/>
</dbReference>
<accession>A0A1I1CWM9</accession>
<organism evidence="10 11">
    <name type="scientific">Brevinema andersonii</name>
    <dbReference type="NCBI Taxonomy" id="34097"/>
    <lineage>
        <taxon>Bacteria</taxon>
        <taxon>Pseudomonadati</taxon>
        <taxon>Spirochaetota</taxon>
        <taxon>Spirochaetia</taxon>
        <taxon>Brevinematales</taxon>
        <taxon>Brevinemataceae</taxon>
        <taxon>Brevinema</taxon>
    </lineage>
</organism>
<evidence type="ECO:0000256" key="6">
    <source>
        <dbReference type="PROSITE-ProRule" id="PRU00050"/>
    </source>
</evidence>
<dbReference type="Gene3D" id="3.40.50.180">
    <property type="entry name" value="Methylesterase CheB, C-terminal domain"/>
    <property type="match status" value="1"/>
</dbReference>
<dbReference type="PANTHER" id="PTHR42872">
    <property type="entry name" value="PROTEIN-GLUTAMATE METHYLESTERASE/PROTEIN-GLUTAMINE GLUTAMINASE"/>
    <property type="match status" value="1"/>
</dbReference>
<dbReference type="PROSITE" id="PS50122">
    <property type="entry name" value="CHEB"/>
    <property type="match status" value="1"/>
</dbReference>
<dbReference type="InterPro" id="IPR011006">
    <property type="entry name" value="CheY-like_superfamily"/>
</dbReference>
<dbReference type="AlphaFoldDB" id="A0A1I1CWM9"/>
<dbReference type="SUPFAM" id="SSF52738">
    <property type="entry name" value="Methylesterase CheB, C-terminal domain"/>
    <property type="match status" value="1"/>
</dbReference>
<keyword evidence="3 6" id="KW-0378">Hydrolase</keyword>
<keyword evidence="1" id="KW-0963">Cytoplasm</keyword>
<dbReference type="Gene3D" id="3.40.50.2300">
    <property type="match status" value="1"/>
</dbReference>
<dbReference type="InterPro" id="IPR008248">
    <property type="entry name" value="CheB-like"/>
</dbReference>
<feature type="active site" evidence="6">
    <location>
        <position position="185"/>
    </location>
</feature>
<evidence type="ECO:0000256" key="7">
    <source>
        <dbReference type="PROSITE-ProRule" id="PRU00169"/>
    </source>
</evidence>
<keyword evidence="11" id="KW-1185">Reference proteome</keyword>
<dbReference type="PIRSF" id="PIRSF000876">
    <property type="entry name" value="RR_chemtxs_CheB"/>
    <property type="match status" value="1"/>
</dbReference>
<proteinExistence type="predicted"/>
<dbReference type="InterPro" id="IPR001789">
    <property type="entry name" value="Sig_transdc_resp-reg_receiver"/>
</dbReference>
<reference evidence="11" key="1">
    <citation type="submission" date="2016-10" db="EMBL/GenBank/DDBJ databases">
        <authorList>
            <person name="Varghese N."/>
            <person name="Submissions S."/>
        </authorList>
    </citation>
    <scope>NUCLEOTIDE SEQUENCE [LARGE SCALE GENOMIC DNA]</scope>
    <source>
        <strain evidence="11">ATCC 43811</strain>
    </source>
</reference>
<dbReference type="GO" id="GO:0008984">
    <property type="term" value="F:protein-glutamate methylesterase activity"/>
    <property type="evidence" value="ECO:0007669"/>
    <property type="project" value="UniProtKB-EC"/>
</dbReference>
<feature type="modified residue" description="4-aspartylphosphate" evidence="7">
    <location>
        <position position="56"/>
    </location>
</feature>
<gene>
    <name evidence="10" type="ORF">SAMN02745150_00020</name>
</gene>
<dbReference type="GO" id="GO:0006935">
    <property type="term" value="P:chemotaxis"/>
    <property type="evidence" value="ECO:0007669"/>
    <property type="project" value="UniProtKB-UniRule"/>
</dbReference>
<dbReference type="InterPro" id="IPR035909">
    <property type="entry name" value="CheB_C"/>
</dbReference>
<dbReference type="EMBL" id="FOKY01000001">
    <property type="protein sequence ID" value="SFB67085.1"/>
    <property type="molecule type" value="Genomic_DNA"/>
</dbReference>
<feature type="active site" evidence="6">
    <location>
        <position position="308"/>
    </location>
</feature>
<evidence type="ECO:0000256" key="1">
    <source>
        <dbReference type="ARBA" id="ARBA00022490"/>
    </source>
</evidence>
<dbReference type="InterPro" id="IPR000673">
    <property type="entry name" value="Sig_transdc_resp-reg_Me-estase"/>
</dbReference>
<dbReference type="Proteomes" id="UP000240042">
    <property type="component" value="Unassembled WGS sequence"/>
</dbReference>
<dbReference type="OrthoDB" id="9793421at2"/>
<evidence type="ECO:0000313" key="10">
    <source>
        <dbReference type="EMBL" id="SFB67085.1"/>
    </source>
</evidence>
<dbReference type="Pfam" id="PF01339">
    <property type="entry name" value="CheB_methylest"/>
    <property type="match status" value="1"/>
</dbReference>
<evidence type="ECO:0000256" key="4">
    <source>
        <dbReference type="ARBA" id="ARBA00039140"/>
    </source>
</evidence>
<dbReference type="SUPFAM" id="SSF52172">
    <property type="entry name" value="CheY-like"/>
    <property type="match status" value="1"/>
</dbReference>
<sequence>MTKGQILIIDDSALVRSYLAKMLLNVPDMELCDVASNGKIGFQKILARKPDVVILDLEMDHGDGLYVLQNIQDQLQPQDRPFVLIYSARAKHDDPLFRKAIEFGFSDFIIKVQGNPEDILSELRKAFFDKLRAAIQAKKNRTMRSPINSILKDEYDITVPHGLNALPLILERKKINPKILIIGASTGGPLSVSKIMQEITSIKVPVVVIQHMPEGFTKSFAEELGRISGLPAHELAHNMSLEKGHIYVFPGGMHGRLTAFGNLFVFYADRQDYIAHPFKPSVNLAIENLVKSINGHAIFAVLSGMGKDGGLAAKFLHDKGSLVIAQDKESSVVWGMPGAVVKENAADILLPQDELGRGIQMILKTYNIA</sequence>
<dbReference type="GO" id="GO:0000156">
    <property type="term" value="F:phosphorelay response regulator activity"/>
    <property type="evidence" value="ECO:0007669"/>
    <property type="project" value="InterPro"/>
</dbReference>
<evidence type="ECO:0000256" key="5">
    <source>
        <dbReference type="ARBA" id="ARBA00048267"/>
    </source>
</evidence>
<dbReference type="SMART" id="SM00448">
    <property type="entry name" value="REC"/>
    <property type="match status" value="1"/>
</dbReference>
<name>A0A1I1CWM9_BREAD</name>
<dbReference type="PANTHER" id="PTHR42872:SF6">
    <property type="entry name" value="PROTEIN-GLUTAMATE METHYLESTERASE_PROTEIN-GLUTAMINE GLUTAMINASE"/>
    <property type="match status" value="1"/>
</dbReference>
<feature type="domain" description="CheB-type methylesterase" evidence="9">
    <location>
        <begin position="173"/>
        <end position="366"/>
    </location>
</feature>
<evidence type="ECO:0000313" key="11">
    <source>
        <dbReference type="Proteomes" id="UP000240042"/>
    </source>
</evidence>
<comment type="catalytic activity">
    <reaction evidence="5">
        <text>[protein]-L-glutamate 5-O-methyl ester + H2O = L-glutamyl-[protein] + methanol + H(+)</text>
        <dbReference type="Rhea" id="RHEA:23236"/>
        <dbReference type="Rhea" id="RHEA-COMP:10208"/>
        <dbReference type="Rhea" id="RHEA-COMP:10311"/>
        <dbReference type="ChEBI" id="CHEBI:15377"/>
        <dbReference type="ChEBI" id="CHEBI:15378"/>
        <dbReference type="ChEBI" id="CHEBI:17790"/>
        <dbReference type="ChEBI" id="CHEBI:29973"/>
        <dbReference type="ChEBI" id="CHEBI:82795"/>
        <dbReference type="EC" id="3.1.1.61"/>
    </reaction>
</comment>
<dbReference type="CDD" id="cd16432">
    <property type="entry name" value="CheB_Rec"/>
    <property type="match status" value="1"/>
</dbReference>
<dbReference type="Pfam" id="PF00072">
    <property type="entry name" value="Response_reg"/>
    <property type="match status" value="1"/>
</dbReference>
<keyword evidence="2 6" id="KW-0145">Chemotaxis</keyword>
<dbReference type="EC" id="3.1.1.61" evidence="4"/>
<dbReference type="PROSITE" id="PS50110">
    <property type="entry name" value="RESPONSE_REGULATORY"/>
    <property type="match status" value="1"/>
</dbReference>
<feature type="domain" description="Response regulatory" evidence="8">
    <location>
        <begin position="5"/>
        <end position="126"/>
    </location>
</feature>
<evidence type="ECO:0000259" key="9">
    <source>
        <dbReference type="PROSITE" id="PS50122"/>
    </source>
</evidence>
<dbReference type="STRING" id="34097.SAMN02745150_00020"/>
<evidence type="ECO:0000256" key="3">
    <source>
        <dbReference type="ARBA" id="ARBA00022801"/>
    </source>
</evidence>
<protein>
    <recommendedName>
        <fullName evidence="4">protein-glutamate methylesterase</fullName>
        <ecNumber evidence="4">3.1.1.61</ecNumber>
    </recommendedName>
</protein>
<evidence type="ECO:0000259" key="8">
    <source>
        <dbReference type="PROSITE" id="PS50110"/>
    </source>
</evidence>
<evidence type="ECO:0000256" key="2">
    <source>
        <dbReference type="ARBA" id="ARBA00022500"/>
    </source>
</evidence>
<keyword evidence="7" id="KW-0597">Phosphoprotein</keyword>
<feature type="active site" evidence="6">
    <location>
        <position position="211"/>
    </location>
</feature>